<dbReference type="Gene3D" id="3.40.50.2000">
    <property type="entry name" value="Glycogen Phosphorylase B"/>
    <property type="match status" value="2"/>
</dbReference>
<evidence type="ECO:0000313" key="1">
    <source>
        <dbReference type="EMBL" id="ABK78565.1"/>
    </source>
</evidence>
<dbReference type="PIRSF" id="PIRSF005357">
    <property type="entry name" value="UCP005357"/>
    <property type="match status" value="1"/>
</dbReference>
<reference evidence="1 2" key="1">
    <citation type="journal article" date="2006" name="Proc. Natl. Acad. Sci. U.S.A.">
        <title>Genomic analysis of the uncultivated marine crenarchaeote Cenarchaeum symbiosum.</title>
        <authorList>
            <person name="Hallam S.J."/>
            <person name="Konstantinidis K.T."/>
            <person name="Putnam N."/>
            <person name="Schleper C."/>
            <person name="Watanabe Y."/>
            <person name="Sugahara J."/>
            <person name="Preston C."/>
            <person name="de la Torre J."/>
            <person name="Richardson P.M."/>
            <person name="DeLong E.F."/>
        </authorList>
    </citation>
    <scope>NUCLEOTIDE SEQUENCE [LARGE SCALE GENOMIC DNA]</scope>
    <source>
        <strain evidence="2">A</strain>
    </source>
</reference>
<organism evidence="1 2">
    <name type="scientific">Cenarchaeum symbiosum (strain A)</name>
    <dbReference type="NCBI Taxonomy" id="414004"/>
    <lineage>
        <taxon>Archaea</taxon>
        <taxon>Nitrososphaerota</taxon>
        <taxon>Candidatus Cenarchaeales</taxon>
        <taxon>Candidatus Cenarchaeaceae</taxon>
        <taxon>Candidatus Cenarchaeum</taxon>
    </lineage>
</organism>
<proteinExistence type="predicted"/>
<sequence length="347" mass="38028">MRIWFDMITPKHLLFLEPMAARLEGVLRTTRRYGEVSPLLKIRGVRAVEAGRHGGSSREGKLGAGLERMALLVKAVKRFSPDLSVACSSPEAARVAYGLGIPHVSFADSPHAEAVMRLTVPLAGRLLTPWIFPRSEFARFGIDPDKIIRYRSIDAAVTARREPAGPPVPFDRDRPTILVRAEEGQAAYAKGGGRTVPIIRALLDKHKDKEVAILARYPVQRRELRAAFGNRIRIMGMSHDGRRLLDGCDVFVGSGGTMTAEAALLGVPTVSYDAVPNAVEKYLVRRGLARRGRTPGSVASMINGMIRSRKKTARKAGVELARMEDPFYTLEKAARALGTKLDVRAST</sequence>
<dbReference type="PANTHER" id="PTHR39662">
    <property type="entry name" value="DUF354 DOMAIN-CONTAINING PROTEIN-RELATED"/>
    <property type="match status" value="1"/>
</dbReference>
<dbReference type="KEGG" id="csy:CENSYa_1958"/>
<dbReference type="EnsemblBacteria" id="ABK78565">
    <property type="protein sequence ID" value="ABK78565"/>
    <property type="gene ID" value="CENSYa_1958"/>
</dbReference>
<dbReference type="PANTHER" id="PTHR39662:SF1">
    <property type="entry name" value="DUF354 DOMAIN-CONTAINING PROTEIN"/>
    <property type="match status" value="1"/>
</dbReference>
<dbReference type="SUPFAM" id="SSF53756">
    <property type="entry name" value="UDP-Glycosyltransferase/glycogen phosphorylase"/>
    <property type="match status" value="1"/>
</dbReference>
<evidence type="ECO:0000313" key="2">
    <source>
        <dbReference type="Proteomes" id="UP000000758"/>
    </source>
</evidence>
<dbReference type="EMBL" id="DP000238">
    <property type="protein sequence ID" value="ABK78565.1"/>
    <property type="molecule type" value="Genomic_DNA"/>
</dbReference>
<protein>
    <submittedName>
        <fullName evidence="1">Uncharacterized protein conserved in archaea</fullName>
    </submittedName>
</protein>
<dbReference type="AlphaFoldDB" id="A0RYZ8"/>
<dbReference type="HOGENOM" id="CLU_067068_0_0_2"/>
<accession>A0RYZ8</accession>
<dbReference type="Pfam" id="PF04007">
    <property type="entry name" value="DUF354"/>
    <property type="match status" value="1"/>
</dbReference>
<name>A0RYZ8_CENSY</name>
<keyword evidence="2" id="KW-1185">Reference proteome</keyword>
<dbReference type="InterPro" id="IPR007152">
    <property type="entry name" value="DUF354"/>
</dbReference>
<dbReference type="STRING" id="414004.CENSYa_1958"/>
<dbReference type="PATRIC" id="fig|414004.10.peg.1792"/>
<gene>
    <name evidence="1" type="ordered locus">CENSYa_1958</name>
</gene>
<dbReference type="Proteomes" id="UP000000758">
    <property type="component" value="Chromosome"/>
</dbReference>